<name>A0A225W7F3_9STRA</name>
<keyword evidence="2" id="KW-1185">Reference proteome</keyword>
<accession>A0A225W7F3</accession>
<evidence type="ECO:0008006" key="3">
    <source>
        <dbReference type="Google" id="ProtNLM"/>
    </source>
</evidence>
<proteinExistence type="predicted"/>
<evidence type="ECO:0000313" key="1">
    <source>
        <dbReference type="EMBL" id="OWZ13512.1"/>
    </source>
</evidence>
<dbReference type="AlphaFoldDB" id="A0A225W7F3"/>
<organism evidence="1 2">
    <name type="scientific">Phytophthora megakarya</name>
    <dbReference type="NCBI Taxonomy" id="4795"/>
    <lineage>
        <taxon>Eukaryota</taxon>
        <taxon>Sar</taxon>
        <taxon>Stramenopiles</taxon>
        <taxon>Oomycota</taxon>
        <taxon>Peronosporomycetes</taxon>
        <taxon>Peronosporales</taxon>
        <taxon>Peronosporaceae</taxon>
        <taxon>Phytophthora</taxon>
    </lineage>
</organism>
<dbReference type="Gene3D" id="3.30.70.270">
    <property type="match status" value="1"/>
</dbReference>
<reference evidence="2" key="1">
    <citation type="submission" date="2017-03" db="EMBL/GenBank/DDBJ databases">
        <title>Phytopthora megakarya and P. palmivora, two closely related causual agents of cacao black pod achieved similar genome size and gene model numbers by different mechanisms.</title>
        <authorList>
            <person name="Ali S."/>
            <person name="Shao J."/>
            <person name="Larry D.J."/>
            <person name="Kronmiller B."/>
            <person name="Shen D."/>
            <person name="Strem M.D."/>
            <person name="Melnick R.L."/>
            <person name="Guiltinan M.J."/>
            <person name="Tyler B.M."/>
            <person name="Meinhardt L.W."/>
            <person name="Bailey B.A."/>
        </authorList>
    </citation>
    <scope>NUCLEOTIDE SEQUENCE [LARGE SCALE GENOMIC DNA]</scope>
    <source>
        <strain evidence="2">zdho120</strain>
    </source>
</reference>
<dbReference type="Proteomes" id="UP000198211">
    <property type="component" value="Unassembled WGS sequence"/>
</dbReference>
<gene>
    <name evidence="1" type="ORF">PHMEG_00013148</name>
</gene>
<comment type="caution">
    <text evidence="1">The sequence shown here is derived from an EMBL/GenBank/DDBJ whole genome shotgun (WGS) entry which is preliminary data.</text>
</comment>
<protein>
    <recommendedName>
        <fullName evidence="3">Reverse transcriptase</fullName>
    </recommendedName>
</protein>
<evidence type="ECO:0000313" key="2">
    <source>
        <dbReference type="Proteomes" id="UP000198211"/>
    </source>
</evidence>
<sequence length="109" mass="13478">MPRKETIIEKNQGSRWCSSMDLLSGYYQLCRKDNGLMRQRRSTQEFDEYYRIEVIYVNHILMTTTSKQKYRQLQTTWRLSIVFLPAWRRKRQFYVKRSKYVFCVDEIPF</sequence>
<dbReference type="InterPro" id="IPR043128">
    <property type="entry name" value="Rev_trsase/Diguanyl_cyclase"/>
</dbReference>
<dbReference type="EMBL" id="NBNE01001559">
    <property type="protein sequence ID" value="OWZ13512.1"/>
    <property type="molecule type" value="Genomic_DNA"/>
</dbReference>